<evidence type="ECO:0000313" key="3">
    <source>
        <dbReference type="EMBL" id="PAT38830.1"/>
    </source>
</evidence>
<dbReference type="Proteomes" id="UP000218054">
    <property type="component" value="Unassembled WGS sequence"/>
</dbReference>
<dbReference type="InterPro" id="IPR005064">
    <property type="entry name" value="BUG"/>
</dbReference>
<protein>
    <submittedName>
        <fullName evidence="3">ABC transporter substrate-binding protein</fullName>
    </submittedName>
</protein>
<evidence type="ECO:0000256" key="1">
    <source>
        <dbReference type="ARBA" id="ARBA00006987"/>
    </source>
</evidence>
<dbReference type="SUPFAM" id="SSF53850">
    <property type="entry name" value="Periplasmic binding protein-like II"/>
    <property type="match status" value="1"/>
</dbReference>
<dbReference type="Gene3D" id="3.40.190.10">
    <property type="entry name" value="Periplasmic binding protein-like II"/>
    <property type="match status" value="1"/>
</dbReference>
<dbReference type="InterPro" id="IPR042100">
    <property type="entry name" value="Bug_dom1"/>
</dbReference>
<comment type="caution">
    <text evidence="3">The sequence shown here is derived from an EMBL/GenBank/DDBJ whole genome shotgun (WGS) entry which is preliminary data.</text>
</comment>
<keyword evidence="4" id="KW-1185">Reference proteome</keyword>
<dbReference type="PIRSF" id="PIRSF017082">
    <property type="entry name" value="YflP"/>
    <property type="match status" value="1"/>
</dbReference>
<name>A0A2A2AJT6_9BURK</name>
<feature type="chain" id="PRO_5012087319" evidence="2">
    <location>
        <begin position="21"/>
        <end position="326"/>
    </location>
</feature>
<dbReference type="EMBL" id="NSJB01000001">
    <property type="protein sequence ID" value="PAT38830.1"/>
    <property type="molecule type" value="Genomic_DNA"/>
</dbReference>
<keyword evidence="2" id="KW-0732">Signal</keyword>
<dbReference type="Gene3D" id="3.40.190.150">
    <property type="entry name" value="Bordetella uptake gene, domain 1"/>
    <property type="match status" value="1"/>
</dbReference>
<feature type="signal peptide" evidence="2">
    <location>
        <begin position="1"/>
        <end position="20"/>
    </location>
</feature>
<evidence type="ECO:0000256" key="2">
    <source>
        <dbReference type="SAM" id="SignalP"/>
    </source>
</evidence>
<reference evidence="3 4" key="1">
    <citation type="submission" date="2017-08" db="EMBL/GenBank/DDBJ databases">
        <title>WGS of Clinical strains of the CDC Group NO-1 linked to zoonotic infections in humans.</title>
        <authorList>
            <person name="Bernier A.-M."/>
            <person name="Bernard K."/>
        </authorList>
    </citation>
    <scope>NUCLEOTIDE SEQUENCE [LARGE SCALE GENOMIC DNA]</scope>
    <source>
        <strain evidence="3 4">NML00-0135</strain>
    </source>
</reference>
<dbReference type="Pfam" id="PF03401">
    <property type="entry name" value="TctC"/>
    <property type="match status" value="1"/>
</dbReference>
<accession>A0A2A2AJT6</accession>
<dbReference type="CDD" id="cd07012">
    <property type="entry name" value="PBP2_Bug_TTT"/>
    <property type="match status" value="1"/>
</dbReference>
<dbReference type="PANTHER" id="PTHR42928">
    <property type="entry name" value="TRICARBOXYLATE-BINDING PROTEIN"/>
    <property type="match status" value="1"/>
</dbReference>
<gene>
    <name evidence="3" type="ORF">CK625_04400</name>
</gene>
<sequence length="326" mass="34270">MLRRALCAALPALLALPALAQAQPAAAPFPSRTVTLIVNGGAGSLPDLFARPLAEKLHAALGQPVVVDNRPGAGGMVAMKQLKDSEPSGHTLAIITNAHAVWSPYIFPKLSYEPARDLLPVSPIAVLPMALVAHPGLGAANVAELVEKAKAQPGVLNYASSGNGSPPHVLFEFWRRQAGIELQHIPFKTGPDALTATLAGDTQLYFAGTALVEPMVRQQRLKVLAVSPQVDSPSFAGAPTLEQAGYPGFESAVWLGVAAPAGTPQPVVEQLNQAIGQALRDPGFIDTMRRNGSIPLHESAAAFAQRIAQERSHWGPQLQKLGILPD</sequence>
<proteinExistence type="inferred from homology"/>
<dbReference type="PANTHER" id="PTHR42928:SF5">
    <property type="entry name" value="BLR1237 PROTEIN"/>
    <property type="match status" value="1"/>
</dbReference>
<organism evidence="3 4">
    <name type="scientific">Vandammella animalimorsus</name>
    <dbReference type="NCBI Taxonomy" id="2029117"/>
    <lineage>
        <taxon>Bacteria</taxon>
        <taxon>Pseudomonadati</taxon>
        <taxon>Pseudomonadota</taxon>
        <taxon>Betaproteobacteria</taxon>
        <taxon>Burkholderiales</taxon>
        <taxon>Comamonadaceae</taxon>
        <taxon>Vandammella</taxon>
    </lineage>
</organism>
<evidence type="ECO:0000313" key="4">
    <source>
        <dbReference type="Proteomes" id="UP000218054"/>
    </source>
</evidence>
<comment type="similarity">
    <text evidence="1">Belongs to the UPF0065 (bug) family.</text>
</comment>
<dbReference type="AlphaFoldDB" id="A0A2A2AJT6"/>